<accession>A0AA38Q054</accession>
<evidence type="ECO:0000313" key="3">
    <source>
        <dbReference type="Proteomes" id="UP001163850"/>
    </source>
</evidence>
<evidence type="ECO:0000313" key="2">
    <source>
        <dbReference type="EMBL" id="KAJ3985173.1"/>
    </source>
</evidence>
<feature type="compositionally biased region" description="Polar residues" evidence="1">
    <location>
        <begin position="245"/>
        <end position="283"/>
    </location>
</feature>
<dbReference type="EMBL" id="MU801969">
    <property type="protein sequence ID" value="KAJ3985173.1"/>
    <property type="molecule type" value="Genomic_DNA"/>
</dbReference>
<comment type="caution">
    <text evidence="2">The sequence shown here is derived from an EMBL/GenBank/DDBJ whole genome shotgun (WGS) entry which is preliminary data.</text>
</comment>
<dbReference type="Proteomes" id="UP001163850">
    <property type="component" value="Unassembled WGS sequence"/>
</dbReference>
<feature type="region of interest" description="Disordered" evidence="1">
    <location>
        <begin position="228"/>
        <end position="283"/>
    </location>
</feature>
<organism evidence="2 3">
    <name type="scientific">Lentinula detonsa</name>
    <dbReference type="NCBI Taxonomy" id="2804962"/>
    <lineage>
        <taxon>Eukaryota</taxon>
        <taxon>Fungi</taxon>
        <taxon>Dikarya</taxon>
        <taxon>Basidiomycota</taxon>
        <taxon>Agaricomycotina</taxon>
        <taxon>Agaricomycetes</taxon>
        <taxon>Agaricomycetidae</taxon>
        <taxon>Agaricales</taxon>
        <taxon>Marasmiineae</taxon>
        <taxon>Omphalotaceae</taxon>
        <taxon>Lentinula</taxon>
    </lineage>
</organism>
<dbReference type="AlphaFoldDB" id="A0AA38Q054"/>
<protein>
    <submittedName>
        <fullName evidence="2">Uncharacterized protein</fullName>
    </submittedName>
</protein>
<proteinExistence type="predicted"/>
<sequence>MNSIESAQGDLAQLRIILDSAQKEYDHVYAEIHPASSENLDSIVKLETSTSKSSSVVHKILLRAIHYEKQCHIEINETRGPISKSVRDGNIVRQLIEEMNSSSCSLNKQLQLVIAQMPVIRNTLAEDPSLAQVIVARLSAITPLTTQKPQLLKTLKNSDIMSMYLSIDTCAKVLEILKADAYKSTTPFNFDSASSKLNVTKHTTDWNPDSLKSALESSDIQSLETMDHCALGSSPPLNATKPEATVSTSGRGSTSAEPGSNSVSPPSAFLSTVSHDPQPSSTAALTYGETRTEVPGSPSMTEFNHQSNFESPYTRDIDTALRLKRYKEWKMEPLFRSIEALKTEGHASNKRVEEALQTTAHQLIDSRSESFNNKLNCLKNNINTAFNLKDFPRSSQGVIALEFWKGTSLLSQLWEFGRQLLYIQRSAMNQDLFAKLDRFRFERELSTDPWLGGDDGHAVYLRIFRHIGHVLNNNGPEKNSVTPGRRGAHHNSGDCSGSRISRSNLDDISSGILESRIKDAQSSLSPLALIVDQIAERPVTLAQPIDFWSHFHDLVPPKLFSIHGRRVLQLAFSCFTAVTAVIMVSFVSSWTIKPPSSLSEPQLHSASDARLTRQELLTSHDHNNDKFRQFLQDVAMLADIAEAESKRANSQGSHVND</sequence>
<reference evidence="2" key="1">
    <citation type="submission" date="2022-08" db="EMBL/GenBank/DDBJ databases">
        <authorList>
            <consortium name="DOE Joint Genome Institute"/>
            <person name="Min B."/>
            <person name="Riley R."/>
            <person name="Sierra-Patev S."/>
            <person name="Naranjo-Ortiz M."/>
            <person name="Looney B."/>
            <person name="Konkel Z."/>
            <person name="Slot J.C."/>
            <person name="Sakamoto Y."/>
            <person name="Steenwyk J.L."/>
            <person name="Rokas A."/>
            <person name="Carro J."/>
            <person name="Camarero S."/>
            <person name="Ferreira P."/>
            <person name="Molpeceres G."/>
            <person name="Ruiz-Duenas F.J."/>
            <person name="Serrano A."/>
            <person name="Henrissat B."/>
            <person name="Drula E."/>
            <person name="Hughes K.W."/>
            <person name="Mata J.L."/>
            <person name="Ishikawa N.K."/>
            <person name="Vargas-Isla R."/>
            <person name="Ushijima S."/>
            <person name="Smith C.A."/>
            <person name="Ahrendt S."/>
            <person name="Andreopoulos W."/>
            <person name="He G."/>
            <person name="Labutti K."/>
            <person name="Lipzen A."/>
            <person name="Ng V."/>
            <person name="Sandor L."/>
            <person name="Barry K."/>
            <person name="Martinez A.T."/>
            <person name="Xiao Y."/>
            <person name="Gibbons J.G."/>
            <person name="Terashima K."/>
            <person name="Hibbett D.S."/>
            <person name="Grigoriev I.V."/>
        </authorList>
    </citation>
    <scope>NUCLEOTIDE SEQUENCE</scope>
    <source>
        <strain evidence="2">TFB7829</strain>
    </source>
</reference>
<evidence type="ECO:0000256" key="1">
    <source>
        <dbReference type="SAM" id="MobiDB-lite"/>
    </source>
</evidence>
<name>A0AA38Q054_9AGAR</name>
<gene>
    <name evidence="2" type="ORF">F5890DRAFT_1553430</name>
</gene>
<feature type="region of interest" description="Disordered" evidence="1">
    <location>
        <begin position="474"/>
        <end position="496"/>
    </location>
</feature>